<accession>A0ABY4CWT7</accession>
<evidence type="ECO:0000313" key="1">
    <source>
        <dbReference type="EMBL" id="UOG74734.1"/>
    </source>
</evidence>
<sequence>MSAPTTLFVPQPCHENWAAMTPAAQGRHCAACNKVVIDFTQKTDAEILALLQHTSAPCGRFREDQLQRPLLVPPVPAPRWKVWVAAMATILGLREVSPTATYAKQSTLVGVQPNLPGIAPASEGQILAATTAPDSVATVVIRGRVMDAQSHDSLPGITVMVKNTTLGVSTKADGSFELVLPADFDRKTPLLLVCSFVGYIRQELAIYPEAPTLLTIALVPDFQQLSGELIVVGGISRKPWPWHPRTLWYQLTRPFRQ</sequence>
<keyword evidence="2" id="KW-1185">Reference proteome</keyword>
<proteinExistence type="predicted"/>
<gene>
    <name evidence="1" type="ORF">MTX78_21775</name>
</gene>
<dbReference type="Pfam" id="PF13715">
    <property type="entry name" value="CarbopepD_reg_2"/>
    <property type="match status" value="1"/>
</dbReference>
<protein>
    <submittedName>
        <fullName evidence="1">Carboxypeptidase-like regulatory domain-containing protein</fullName>
    </submittedName>
</protein>
<dbReference type="Gene3D" id="2.60.40.1120">
    <property type="entry name" value="Carboxypeptidase-like, regulatory domain"/>
    <property type="match status" value="1"/>
</dbReference>
<organism evidence="1 2">
    <name type="scientific">Hymenobacter tibetensis</name>
    <dbReference type="NCBI Taxonomy" id="497967"/>
    <lineage>
        <taxon>Bacteria</taxon>
        <taxon>Pseudomonadati</taxon>
        <taxon>Bacteroidota</taxon>
        <taxon>Cytophagia</taxon>
        <taxon>Cytophagales</taxon>
        <taxon>Hymenobacteraceae</taxon>
        <taxon>Hymenobacter</taxon>
    </lineage>
</organism>
<dbReference type="InterPro" id="IPR008969">
    <property type="entry name" value="CarboxyPept-like_regulatory"/>
</dbReference>
<dbReference type="Proteomes" id="UP000831113">
    <property type="component" value="Chromosome"/>
</dbReference>
<dbReference type="EMBL" id="CP094669">
    <property type="protein sequence ID" value="UOG74734.1"/>
    <property type="molecule type" value="Genomic_DNA"/>
</dbReference>
<reference evidence="1 2" key="1">
    <citation type="submission" date="2022-03" db="EMBL/GenBank/DDBJ databases">
        <title>Hymenobactersp. isolated from the air.</title>
        <authorList>
            <person name="Won M."/>
            <person name="Kwon S.-W."/>
        </authorList>
    </citation>
    <scope>NUCLEOTIDE SEQUENCE [LARGE SCALE GENOMIC DNA]</scope>
    <source>
        <strain evidence="1 2">KACC 21982</strain>
    </source>
</reference>
<evidence type="ECO:0000313" key="2">
    <source>
        <dbReference type="Proteomes" id="UP000831113"/>
    </source>
</evidence>
<dbReference type="SUPFAM" id="SSF49464">
    <property type="entry name" value="Carboxypeptidase regulatory domain-like"/>
    <property type="match status" value="1"/>
</dbReference>
<dbReference type="RefSeq" id="WP_243798299.1">
    <property type="nucleotide sequence ID" value="NZ_CP094669.1"/>
</dbReference>
<name>A0ABY4CWT7_9BACT</name>